<dbReference type="SUPFAM" id="SSF116726">
    <property type="entry name" value="TrkA C-terminal domain-like"/>
    <property type="match status" value="1"/>
</dbReference>
<dbReference type="Pfam" id="PF02080">
    <property type="entry name" value="TrkA_C"/>
    <property type="match status" value="1"/>
</dbReference>
<dbReference type="Proteomes" id="UP001205748">
    <property type="component" value="Unassembled WGS sequence"/>
</dbReference>
<feature type="domain" description="HTH gntR-type" evidence="4">
    <location>
        <begin position="4"/>
        <end position="72"/>
    </location>
</feature>
<evidence type="ECO:0000313" key="6">
    <source>
        <dbReference type="EMBL" id="MCR1899795.1"/>
    </source>
</evidence>
<dbReference type="GO" id="GO:0008324">
    <property type="term" value="F:monoatomic cation transmembrane transporter activity"/>
    <property type="evidence" value="ECO:0007669"/>
    <property type="project" value="InterPro"/>
</dbReference>
<evidence type="ECO:0000259" key="4">
    <source>
        <dbReference type="PROSITE" id="PS50949"/>
    </source>
</evidence>
<dbReference type="InterPro" id="IPR006037">
    <property type="entry name" value="RCK_C"/>
</dbReference>
<sequence>MGGLSRYTQIALDMSHRIVQGEFTVGERIYGRSTLASLYNVSPETIRRSLALLAEGGVVKVSQGSGVIILSKDLAYEFIEKYKGKHSLASIKKELRNLLEEKKKMDINLWDMVHNLIEYSDNLKHINPYNPFEIDIESSYKEAGKTIAEVEFWKKTGGTIIAIKRGEQMIISPGPKYTLEVGDTIVVVGDQDVYYKLKQFLNKL</sequence>
<dbReference type="Gene3D" id="3.30.70.1450">
    <property type="entry name" value="Regulator of K+ conductance, C-terminal domain"/>
    <property type="match status" value="1"/>
</dbReference>
<dbReference type="InterPro" id="IPR036388">
    <property type="entry name" value="WH-like_DNA-bd_sf"/>
</dbReference>
<accession>A0AAE3HI28</accession>
<dbReference type="Pfam" id="PF00392">
    <property type="entry name" value="GntR"/>
    <property type="match status" value="1"/>
</dbReference>
<evidence type="ECO:0000256" key="3">
    <source>
        <dbReference type="ARBA" id="ARBA00023163"/>
    </source>
</evidence>
<dbReference type="Gene3D" id="1.10.10.10">
    <property type="entry name" value="Winged helix-like DNA-binding domain superfamily/Winged helix DNA-binding domain"/>
    <property type="match status" value="1"/>
</dbReference>
<dbReference type="PANTHER" id="PTHR30445">
    <property type="entry name" value="K(+)_H(+) ANTIPORTER SUBUNIT KHTT"/>
    <property type="match status" value="1"/>
</dbReference>
<dbReference type="CDD" id="cd07377">
    <property type="entry name" value="WHTH_GntR"/>
    <property type="match status" value="1"/>
</dbReference>
<dbReference type="InterPro" id="IPR050144">
    <property type="entry name" value="AAE_transporter"/>
</dbReference>
<comment type="caution">
    <text evidence="6">The sequence shown here is derived from an EMBL/GenBank/DDBJ whole genome shotgun (WGS) entry which is preliminary data.</text>
</comment>
<keyword evidence="2" id="KW-0238">DNA-binding</keyword>
<feature type="domain" description="RCK C-terminal" evidence="5">
    <location>
        <begin position="118"/>
        <end position="203"/>
    </location>
</feature>
<dbReference type="SUPFAM" id="SSF46785">
    <property type="entry name" value="Winged helix' DNA-binding domain"/>
    <property type="match status" value="1"/>
</dbReference>
<dbReference type="GO" id="GO:0003700">
    <property type="term" value="F:DNA-binding transcription factor activity"/>
    <property type="evidence" value="ECO:0007669"/>
    <property type="project" value="InterPro"/>
</dbReference>
<evidence type="ECO:0000313" key="7">
    <source>
        <dbReference type="Proteomes" id="UP001205748"/>
    </source>
</evidence>
<reference evidence="6" key="1">
    <citation type="submission" date="2022-07" db="EMBL/GenBank/DDBJ databases">
        <title>Enhanced cultured diversity of the mouse gut microbiota enables custom-made synthetic communities.</title>
        <authorList>
            <person name="Afrizal A."/>
        </authorList>
    </citation>
    <scope>NUCLEOTIDE SEQUENCE</scope>
    <source>
        <strain evidence="6">DSM 28593</strain>
    </source>
</reference>
<gene>
    <name evidence="6" type="ORF">NSA47_12510</name>
</gene>
<dbReference type="InterPro" id="IPR036390">
    <property type="entry name" value="WH_DNA-bd_sf"/>
</dbReference>
<dbReference type="PROSITE" id="PS50949">
    <property type="entry name" value="HTH_GNTR"/>
    <property type="match status" value="1"/>
</dbReference>
<keyword evidence="1" id="KW-0805">Transcription regulation</keyword>
<evidence type="ECO:0000256" key="2">
    <source>
        <dbReference type="ARBA" id="ARBA00023125"/>
    </source>
</evidence>
<dbReference type="PROSITE" id="PS51202">
    <property type="entry name" value="RCK_C"/>
    <property type="match status" value="1"/>
</dbReference>
<dbReference type="GO" id="GO:0006813">
    <property type="term" value="P:potassium ion transport"/>
    <property type="evidence" value="ECO:0007669"/>
    <property type="project" value="InterPro"/>
</dbReference>
<organism evidence="6 7">
    <name type="scientific">Irregularibacter muris</name>
    <dbReference type="NCBI Taxonomy" id="1796619"/>
    <lineage>
        <taxon>Bacteria</taxon>
        <taxon>Bacillati</taxon>
        <taxon>Bacillota</taxon>
        <taxon>Clostridia</taxon>
        <taxon>Eubacteriales</taxon>
        <taxon>Eubacteriaceae</taxon>
        <taxon>Irregularibacter</taxon>
    </lineage>
</organism>
<evidence type="ECO:0000256" key="1">
    <source>
        <dbReference type="ARBA" id="ARBA00023015"/>
    </source>
</evidence>
<dbReference type="InterPro" id="IPR036721">
    <property type="entry name" value="RCK_C_sf"/>
</dbReference>
<name>A0AAE3HI28_9FIRM</name>
<proteinExistence type="predicted"/>
<dbReference type="PANTHER" id="PTHR30445:SF8">
    <property type="entry name" value="K(+)_H(+) ANTIPORTER SUBUNIT KHTT"/>
    <property type="match status" value="1"/>
</dbReference>
<evidence type="ECO:0000259" key="5">
    <source>
        <dbReference type="PROSITE" id="PS51202"/>
    </source>
</evidence>
<dbReference type="SMART" id="SM00345">
    <property type="entry name" value="HTH_GNTR"/>
    <property type="match status" value="1"/>
</dbReference>
<dbReference type="GO" id="GO:0003677">
    <property type="term" value="F:DNA binding"/>
    <property type="evidence" value="ECO:0007669"/>
    <property type="project" value="UniProtKB-KW"/>
</dbReference>
<dbReference type="EMBL" id="JANKAS010000013">
    <property type="protein sequence ID" value="MCR1899795.1"/>
    <property type="molecule type" value="Genomic_DNA"/>
</dbReference>
<dbReference type="InterPro" id="IPR000524">
    <property type="entry name" value="Tscrpt_reg_HTH_GntR"/>
</dbReference>
<keyword evidence="7" id="KW-1185">Reference proteome</keyword>
<dbReference type="AlphaFoldDB" id="A0AAE3HI28"/>
<protein>
    <submittedName>
        <fullName evidence="6">GntR family transcriptional regulator</fullName>
    </submittedName>
</protein>
<keyword evidence="3" id="KW-0804">Transcription</keyword>